<keyword evidence="4 10" id="KW-0645">Protease</keyword>
<dbReference type="PRINTS" id="PR00723">
    <property type="entry name" value="SUBTILISIN"/>
</dbReference>
<feature type="active site" description="Charge relay system" evidence="10">
    <location>
        <position position="98"/>
    </location>
</feature>
<feature type="domain" description="Peptidase S8/S53" evidence="15">
    <location>
        <begin position="89"/>
        <end position="391"/>
    </location>
</feature>
<dbReference type="GO" id="GO:0006508">
    <property type="term" value="P:proteolysis"/>
    <property type="evidence" value="ECO:0007669"/>
    <property type="project" value="UniProtKB-KW"/>
</dbReference>
<feature type="transmembrane region" description="Helical" evidence="13">
    <location>
        <begin position="432"/>
        <end position="452"/>
    </location>
</feature>
<dbReference type="PANTHER" id="PTHR43806">
    <property type="entry name" value="PEPTIDASE S8"/>
    <property type="match status" value="1"/>
</dbReference>
<dbReference type="InterPro" id="IPR036852">
    <property type="entry name" value="Peptidase_S8/S53_dom_sf"/>
</dbReference>
<comment type="similarity">
    <text evidence="2 10 11">Belongs to the peptidase S8 family.</text>
</comment>
<dbReference type="InterPro" id="IPR023834">
    <property type="entry name" value="T7SS_pept_S8A_mycosin"/>
</dbReference>
<dbReference type="InterPro" id="IPR000209">
    <property type="entry name" value="Peptidase_S8/S53_dom"/>
</dbReference>
<keyword evidence="9 13" id="KW-0472">Membrane</keyword>
<dbReference type="Pfam" id="PF00082">
    <property type="entry name" value="Peptidase_S8"/>
    <property type="match status" value="1"/>
</dbReference>
<evidence type="ECO:0000259" key="15">
    <source>
        <dbReference type="Pfam" id="PF00082"/>
    </source>
</evidence>
<evidence type="ECO:0000256" key="3">
    <source>
        <dbReference type="ARBA" id="ARBA00022475"/>
    </source>
</evidence>
<evidence type="ECO:0000256" key="2">
    <source>
        <dbReference type="ARBA" id="ARBA00011073"/>
    </source>
</evidence>
<dbReference type="GO" id="GO:0005886">
    <property type="term" value="C:plasma membrane"/>
    <property type="evidence" value="ECO:0007669"/>
    <property type="project" value="UniProtKB-SubCell"/>
</dbReference>
<name>A0A1H2JCU8_9ACTN</name>
<keyword evidence="8 13" id="KW-1133">Transmembrane helix</keyword>
<evidence type="ECO:0000313" key="17">
    <source>
        <dbReference type="Proteomes" id="UP000183180"/>
    </source>
</evidence>
<dbReference type="InterPro" id="IPR023828">
    <property type="entry name" value="Peptidase_S8_Ser-AS"/>
</dbReference>
<dbReference type="InterPro" id="IPR023827">
    <property type="entry name" value="Peptidase_S8_Asp-AS"/>
</dbReference>
<evidence type="ECO:0000256" key="9">
    <source>
        <dbReference type="ARBA" id="ARBA00023136"/>
    </source>
</evidence>
<comment type="subcellular location">
    <subcellularLocation>
        <location evidence="1">Cell membrane</location>
        <topology evidence="1">Single-pass membrane protein</topology>
    </subcellularLocation>
</comment>
<dbReference type="Gene3D" id="3.40.50.200">
    <property type="entry name" value="Peptidase S8/S53 domain"/>
    <property type="match status" value="1"/>
</dbReference>
<feature type="chain" id="PRO_5010303539" evidence="14">
    <location>
        <begin position="31"/>
        <end position="465"/>
    </location>
</feature>
<dbReference type="STRING" id="158898.SAMN04488548_1341986"/>
<dbReference type="SUPFAM" id="SSF52743">
    <property type="entry name" value="Subtilisin-like"/>
    <property type="match status" value="1"/>
</dbReference>
<dbReference type="PROSITE" id="PS00136">
    <property type="entry name" value="SUBTILASE_ASP"/>
    <property type="match status" value="1"/>
</dbReference>
<dbReference type="InterPro" id="IPR022398">
    <property type="entry name" value="Peptidase_S8_His-AS"/>
</dbReference>
<dbReference type="InterPro" id="IPR015500">
    <property type="entry name" value="Peptidase_S8_subtilisin-rel"/>
</dbReference>
<sequence length="465" mass="47396">MSRAHSRVAAPLALALTATLLGMTSSPAAAVTPPRVDASALIRSAPVAPPEPTEQSHLCNTATLTRNTAKPTAAQSMMNLEEAWRFSRGAGQRVAVIDTGVTPHPRLGRVTAGGDYVSGGTGLEDCDAHGTLVAGIIAARPSSSDAFAGVAPAASIIGIRQSSSAFKAKNNRRADDPAPSVGSGYGSVRTLAHAIVRAVDLRATVINISEVACASVADKVDDRALGAAIRYAYDRDVVVVAAAGNLARDGACRTQNPASATGDPEDWSSVTTIASPAWYAPYVLTVGSVDADSGAPSGFSLHGPWVGVAAPGTDIVSLDNARGSDRLVSAQRSEQGPLPLIGTSFAAPYVAGTAALVRARFPELSAREVMDRIIATAHAPGTGHDRRIGHGVVDPVAALTAEIPAGQQTGPQSAPFAAPAPPTPPDHTARNVAVAGAGISIAVIAAVLAIALPHRRVRKLDPDEF</sequence>
<keyword evidence="6 10" id="KW-0378">Hydrolase</keyword>
<dbReference type="OrthoDB" id="9798386at2"/>
<evidence type="ECO:0000256" key="10">
    <source>
        <dbReference type="PROSITE-ProRule" id="PRU01240"/>
    </source>
</evidence>
<evidence type="ECO:0000256" key="14">
    <source>
        <dbReference type="SAM" id="SignalP"/>
    </source>
</evidence>
<dbReference type="NCBIfam" id="TIGR03921">
    <property type="entry name" value="T7SS_mycosin"/>
    <property type="match status" value="1"/>
</dbReference>
<evidence type="ECO:0000256" key="7">
    <source>
        <dbReference type="ARBA" id="ARBA00022825"/>
    </source>
</evidence>
<dbReference type="GO" id="GO:0004252">
    <property type="term" value="F:serine-type endopeptidase activity"/>
    <property type="evidence" value="ECO:0007669"/>
    <property type="project" value="UniProtKB-UniRule"/>
</dbReference>
<evidence type="ECO:0000256" key="8">
    <source>
        <dbReference type="ARBA" id="ARBA00022989"/>
    </source>
</evidence>
<keyword evidence="3" id="KW-1003">Cell membrane</keyword>
<evidence type="ECO:0000313" key="16">
    <source>
        <dbReference type="EMBL" id="SDU54219.1"/>
    </source>
</evidence>
<feature type="signal peptide" evidence="14">
    <location>
        <begin position="1"/>
        <end position="30"/>
    </location>
</feature>
<dbReference type="AlphaFoldDB" id="A0A1H2JCU8"/>
<keyword evidence="14" id="KW-0732">Signal</keyword>
<organism evidence="16 17">
    <name type="scientific">Gordonia westfalica</name>
    <dbReference type="NCBI Taxonomy" id="158898"/>
    <lineage>
        <taxon>Bacteria</taxon>
        <taxon>Bacillati</taxon>
        <taxon>Actinomycetota</taxon>
        <taxon>Actinomycetes</taxon>
        <taxon>Mycobacteriales</taxon>
        <taxon>Gordoniaceae</taxon>
        <taxon>Gordonia</taxon>
    </lineage>
</organism>
<dbReference type="PROSITE" id="PS00138">
    <property type="entry name" value="SUBTILASE_SER"/>
    <property type="match status" value="1"/>
</dbReference>
<feature type="active site" description="Charge relay system" evidence="10">
    <location>
        <position position="344"/>
    </location>
</feature>
<dbReference type="InterPro" id="IPR050131">
    <property type="entry name" value="Peptidase_S8_subtilisin-like"/>
</dbReference>
<evidence type="ECO:0000256" key="1">
    <source>
        <dbReference type="ARBA" id="ARBA00004162"/>
    </source>
</evidence>
<proteinExistence type="inferred from homology"/>
<keyword evidence="7 10" id="KW-0720">Serine protease</keyword>
<gene>
    <name evidence="16" type="ORF">SAMN04488548_1341986</name>
</gene>
<evidence type="ECO:0000256" key="5">
    <source>
        <dbReference type="ARBA" id="ARBA00022692"/>
    </source>
</evidence>
<evidence type="ECO:0000256" key="11">
    <source>
        <dbReference type="RuleBase" id="RU003355"/>
    </source>
</evidence>
<keyword evidence="5 13" id="KW-0812">Transmembrane</keyword>
<protein>
    <submittedName>
        <fullName evidence="16">Membrane-anchored mycosin MYCP</fullName>
    </submittedName>
</protein>
<evidence type="ECO:0000256" key="13">
    <source>
        <dbReference type="SAM" id="Phobius"/>
    </source>
</evidence>
<dbReference type="PROSITE" id="PS00137">
    <property type="entry name" value="SUBTILASE_HIS"/>
    <property type="match status" value="1"/>
</dbReference>
<evidence type="ECO:0000256" key="12">
    <source>
        <dbReference type="SAM" id="MobiDB-lite"/>
    </source>
</evidence>
<dbReference type="PROSITE" id="PS51892">
    <property type="entry name" value="SUBTILASE"/>
    <property type="match status" value="1"/>
</dbReference>
<accession>A0A1H2JCU8</accession>
<feature type="active site" description="Charge relay system" evidence="10">
    <location>
        <position position="129"/>
    </location>
</feature>
<evidence type="ECO:0000256" key="4">
    <source>
        <dbReference type="ARBA" id="ARBA00022670"/>
    </source>
</evidence>
<reference evidence="16 17" key="1">
    <citation type="submission" date="2016-10" db="EMBL/GenBank/DDBJ databases">
        <authorList>
            <person name="de Groot N.N."/>
        </authorList>
    </citation>
    <scope>NUCLEOTIDE SEQUENCE [LARGE SCALE GENOMIC DNA]</scope>
    <source>
        <strain evidence="16 17">DSM 44215</strain>
    </source>
</reference>
<dbReference type="PANTHER" id="PTHR43806:SF11">
    <property type="entry name" value="CEREVISIN-RELATED"/>
    <property type="match status" value="1"/>
</dbReference>
<evidence type="ECO:0000256" key="6">
    <source>
        <dbReference type="ARBA" id="ARBA00022801"/>
    </source>
</evidence>
<dbReference type="RefSeq" id="WP_074850267.1">
    <property type="nucleotide sequence ID" value="NZ_FNLM01000034.1"/>
</dbReference>
<dbReference type="Proteomes" id="UP000183180">
    <property type="component" value="Unassembled WGS sequence"/>
</dbReference>
<dbReference type="EMBL" id="FNLM01000034">
    <property type="protein sequence ID" value="SDU54219.1"/>
    <property type="molecule type" value="Genomic_DNA"/>
</dbReference>
<feature type="region of interest" description="Disordered" evidence="12">
    <location>
        <begin position="406"/>
        <end position="427"/>
    </location>
</feature>